<dbReference type="InterPro" id="IPR015943">
    <property type="entry name" value="WD40/YVTN_repeat-like_dom_sf"/>
</dbReference>
<keyword evidence="12" id="KW-1185">Reference proteome</keyword>
<keyword evidence="6" id="KW-0418">Kinase</keyword>
<keyword evidence="9" id="KW-1133">Transmembrane helix</keyword>
<evidence type="ECO:0000256" key="8">
    <source>
        <dbReference type="ARBA" id="ARBA00023012"/>
    </source>
</evidence>
<keyword evidence="9" id="KW-0812">Transmembrane</keyword>
<dbReference type="EC" id="2.7.13.3" evidence="2"/>
<dbReference type="SUPFAM" id="SSF50998">
    <property type="entry name" value="Quinoprotein alcohol dehydrogenase-like"/>
    <property type="match status" value="1"/>
</dbReference>
<keyword evidence="4" id="KW-0808">Transferase</keyword>
<evidence type="ECO:0000313" key="11">
    <source>
        <dbReference type="EMBL" id="GGC16345.1"/>
    </source>
</evidence>
<keyword evidence="8" id="KW-0902">Two-component regulatory system</keyword>
<organism evidence="11 12">
    <name type="scientific">Parapedobacter defluvii</name>
    <dbReference type="NCBI Taxonomy" id="2045106"/>
    <lineage>
        <taxon>Bacteria</taxon>
        <taxon>Pseudomonadati</taxon>
        <taxon>Bacteroidota</taxon>
        <taxon>Sphingobacteriia</taxon>
        <taxon>Sphingobacteriales</taxon>
        <taxon>Sphingobacteriaceae</taxon>
        <taxon>Parapedobacter</taxon>
    </lineage>
</organism>
<dbReference type="RefSeq" id="WP_188747056.1">
    <property type="nucleotide sequence ID" value="NZ_BMIK01000001.1"/>
</dbReference>
<feature type="transmembrane region" description="Helical" evidence="9">
    <location>
        <begin position="757"/>
        <end position="776"/>
    </location>
</feature>
<keyword evidence="3" id="KW-0597">Phosphoprotein</keyword>
<dbReference type="EMBL" id="BMIK01000001">
    <property type="protein sequence ID" value="GGC16345.1"/>
    <property type="molecule type" value="Genomic_DNA"/>
</dbReference>
<evidence type="ECO:0000256" key="2">
    <source>
        <dbReference type="ARBA" id="ARBA00012438"/>
    </source>
</evidence>
<dbReference type="InterPro" id="IPR011712">
    <property type="entry name" value="Sig_transdc_His_kin_sub3_dim/P"/>
</dbReference>
<evidence type="ECO:0000256" key="9">
    <source>
        <dbReference type="SAM" id="Phobius"/>
    </source>
</evidence>
<evidence type="ECO:0000256" key="7">
    <source>
        <dbReference type="ARBA" id="ARBA00022840"/>
    </source>
</evidence>
<dbReference type="Pfam" id="PF07730">
    <property type="entry name" value="HisKA_3"/>
    <property type="match status" value="1"/>
</dbReference>
<dbReference type="CDD" id="cd16917">
    <property type="entry name" value="HATPase_UhpB-NarQ-NarX-like"/>
    <property type="match status" value="1"/>
</dbReference>
<keyword evidence="9" id="KW-0472">Membrane</keyword>
<evidence type="ECO:0000256" key="5">
    <source>
        <dbReference type="ARBA" id="ARBA00022741"/>
    </source>
</evidence>
<dbReference type="InterPro" id="IPR011047">
    <property type="entry name" value="Quinoprotein_ADH-like_sf"/>
</dbReference>
<evidence type="ECO:0000313" key="12">
    <source>
        <dbReference type="Proteomes" id="UP000597338"/>
    </source>
</evidence>
<dbReference type="Gene3D" id="2.130.10.10">
    <property type="entry name" value="YVTN repeat-like/Quinoprotein amine dehydrogenase"/>
    <property type="match status" value="2"/>
</dbReference>
<accession>A0ABQ1KZP1</accession>
<dbReference type="Gene3D" id="1.20.5.1930">
    <property type="match status" value="1"/>
</dbReference>
<evidence type="ECO:0000256" key="1">
    <source>
        <dbReference type="ARBA" id="ARBA00000085"/>
    </source>
</evidence>
<protein>
    <recommendedName>
        <fullName evidence="2">histidine kinase</fullName>
        <ecNumber evidence="2">2.7.13.3</ecNumber>
    </recommendedName>
</protein>
<keyword evidence="5" id="KW-0547">Nucleotide-binding</keyword>
<evidence type="ECO:0000256" key="4">
    <source>
        <dbReference type="ARBA" id="ARBA00022679"/>
    </source>
</evidence>
<dbReference type="Gene3D" id="3.30.565.10">
    <property type="entry name" value="Histidine kinase-like ATPase, C-terminal domain"/>
    <property type="match status" value="1"/>
</dbReference>
<dbReference type="PANTHER" id="PTHR24421:SF10">
    <property type="entry name" value="NITRATE_NITRITE SENSOR PROTEIN NARQ"/>
    <property type="match status" value="1"/>
</dbReference>
<feature type="domain" description="Signal transduction histidine kinase subgroup 3 dimerisation and phosphoacceptor" evidence="10">
    <location>
        <begin position="789"/>
        <end position="846"/>
    </location>
</feature>
<gene>
    <name evidence="11" type="ORF">GCM10011386_05210</name>
</gene>
<reference evidence="12" key="1">
    <citation type="journal article" date="2019" name="Int. J. Syst. Evol. Microbiol.">
        <title>The Global Catalogue of Microorganisms (GCM) 10K type strain sequencing project: providing services to taxonomists for standard genome sequencing and annotation.</title>
        <authorList>
            <consortium name="The Broad Institute Genomics Platform"/>
            <consortium name="The Broad Institute Genome Sequencing Center for Infectious Disease"/>
            <person name="Wu L."/>
            <person name="Ma J."/>
        </authorList>
    </citation>
    <scope>NUCLEOTIDE SEQUENCE [LARGE SCALE GENOMIC DNA]</scope>
    <source>
        <strain evidence="12">CGMCC 1.15342</strain>
    </source>
</reference>
<evidence type="ECO:0000256" key="3">
    <source>
        <dbReference type="ARBA" id="ARBA00022553"/>
    </source>
</evidence>
<dbReference type="InterPro" id="IPR036890">
    <property type="entry name" value="HATPase_C_sf"/>
</dbReference>
<dbReference type="PANTHER" id="PTHR24421">
    <property type="entry name" value="NITRATE/NITRITE SENSOR PROTEIN NARX-RELATED"/>
    <property type="match status" value="1"/>
</dbReference>
<proteinExistence type="predicted"/>
<evidence type="ECO:0000259" key="10">
    <source>
        <dbReference type="Pfam" id="PF07730"/>
    </source>
</evidence>
<comment type="caution">
    <text evidence="11">The sequence shown here is derived from an EMBL/GenBank/DDBJ whole genome shotgun (WGS) entry which is preliminary data.</text>
</comment>
<dbReference type="InterPro" id="IPR050482">
    <property type="entry name" value="Sensor_HK_TwoCompSys"/>
</dbReference>
<sequence length="996" mass="114923">MKNTKPDSRIRRLAFIVLLILLGGHCAYLNAAPYHYTQILPGIDRYHTMITQTSKDRFGMIWMLSGGQLYRYDGVNVVPFSKLYGHPLPFYEVSDFSADPWGYLWIGTRNGLAIFDLKTWTFVKEGHYLNDLVGIRAASYFKSDNAFYLADWQGRLWHIDALSKQLLFQFDSHAVYERRPIGRMLVADREHVWFAFGDHLYEYDRQTNRKRSVEFPEGLFSRVEDLLPVKGGVLIRIYSQGYYIFDGTSFRYLDRSQFPINDFTNWNHWSFERNDKIVVFHEDKYMEFSRDTAFRLLNESRHQIDEQILRKRLNGWQQEGDECLLSTDGGLFSIFPTKISFDFIKCGSARGMIKQNGTFYFGGYGYLDALPKDKDLRLYTSEPENNYYAFLTLSKDTACIALEGDFLCYLINGKVMPAPLHIPSHVNERFSGMAYCVVQQMADTLLVGTYNGIWKYARSSGKVYPLVCPKSGFFSRGMRVQSIAYSEAGITFTTDEGYFCWRNNQFRKVYPTDQAKLNIYAHTQFGDSIYLATKGRGLVVTDRSGQHAQIIGTHEGLASNTVYQLIWVDSTLFMGTHEGLSIRKGNHLYNYYHTDGLPFEEFNHQAIYYDSDTGELFMGGIGGYIRFQPAKFARPADTYIDTPMIAGTSLGMKTNRYVDVYASQLLQDTIRLPSDAVWLSMDFARPNQYRQIYRMLFKIAPLMDEYQEMPVSAQINLSGMSAGNYYISVKVQAINNRTVEKQRTWVIYKAPTFTETLTFYMLLILIVSGTTGFILYERARKIKGENRLRKRISRDLHDEVGGLLTGISMQTDLLRLKTGNTRLESVDSIGNYSREAIQMMDDIIWAVDSRNNQQGSLSDRMKYLAGQLLEPMDITVRFEVDQQEDRKIPQVIRQNLYLIYKEAIHNVCKHARADTVHVKLHHSGAEIELVVRDNGQHVEQPAHPSRRPGHGKRNMRVRAEQIGGRYKAGYTAEGYEVSVIVPLYKGHHWMNPLKYF</sequence>
<comment type="catalytic activity">
    <reaction evidence="1">
        <text>ATP + protein L-histidine = ADP + protein N-phospho-L-histidine.</text>
        <dbReference type="EC" id="2.7.13.3"/>
    </reaction>
</comment>
<dbReference type="SUPFAM" id="SSF55874">
    <property type="entry name" value="ATPase domain of HSP90 chaperone/DNA topoisomerase II/histidine kinase"/>
    <property type="match status" value="1"/>
</dbReference>
<dbReference type="Proteomes" id="UP000597338">
    <property type="component" value="Unassembled WGS sequence"/>
</dbReference>
<keyword evidence="7" id="KW-0067">ATP-binding</keyword>
<evidence type="ECO:0000256" key="6">
    <source>
        <dbReference type="ARBA" id="ARBA00022777"/>
    </source>
</evidence>
<name>A0ABQ1KZP1_9SPHI</name>